<dbReference type="Proteomes" id="UP000503462">
    <property type="component" value="Chromosome 5"/>
</dbReference>
<dbReference type="PANTHER" id="PTHR47534">
    <property type="entry name" value="YALI0E05731P"/>
    <property type="match status" value="1"/>
</dbReference>
<dbReference type="GO" id="GO:0016491">
    <property type="term" value="F:oxidoreductase activity"/>
    <property type="evidence" value="ECO:0007669"/>
    <property type="project" value="UniProtKB-KW"/>
</dbReference>
<dbReference type="PANTHER" id="PTHR47534:SF3">
    <property type="entry name" value="ALCOHOL DEHYDROGENASE-LIKE C-TERMINAL DOMAIN-CONTAINING PROTEIN"/>
    <property type="match status" value="1"/>
</dbReference>
<evidence type="ECO:0000313" key="3">
    <source>
        <dbReference type="EMBL" id="QIX01604.1"/>
    </source>
</evidence>
<organism evidence="3 4">
    <name type="scientific">Peltaster fructicola</name>
    <dbReference type="NCBI Taxonomy" id="286661"/>
    <lineage>
        <taxon>Eukaryota</taxon>
        <taxon>Fungi</taxon>
        <taxon>Dikarya</taxon>
        <taxon>Ascomycota</taxon>
        <taxon>Pezizomycotina</taxon>
        <taxon>Dothideomycetes</taxon>
        <taxon>Dothideomycetes incertae sedis</taxon>
        <taxon>Peltaster</taxon>
    </lineage>
</organism>
<accession>A0A6H0Y3L1</accession>
<evidence type="ECO:0000313" key="4">
    <source>
        <dbReference type="Proteomes" id="UP000503462"/>
    </source>
</evidence>
<reference evidence="3 4" key="1">
    <citation type="journal article" date="2016" name="Sci. Rep.">
        <title>Peltaster fructicola genome reveals evolution from an invasive phytopathogen to an ectophytic parasite.</title>
        <authorList>
            <person name="Xu C."/>
            <person name="Chen H."/>
            <person name="Gleason M.L."/>
            <person name="Xu J.R."/>
            <person name="Liu H."/>
            <person name="Zhang R."/>
            <person name="Sun G."/>
        </authorList>
    </citation>
    <scope>NUCLEOTIDE SEQUENCE [LARGE SCALE GENOMIC DNA]</scope>
    <source>
        <strain evidence="3 4">LNHT1506</strain>
    </source>
</reference>
<evidence type="ECO:0008006" key="5">
    <source>
        <dbReference type="Google" id="ProtNLM"/>
    </source>
</evidence>
<sequence length="442" mass="48274">MRPFGDKAGRTSNSSSGPSPDDALVVSEARHGDSLAAYSDGATNGPTDDNVTNTAAHDAAKRQPALGVAKLIFGTNVERIHIDTCRASNEKADRLRGLVVVFIGGTGGIGESTARELFRRSTAPKAYIVGRNKDKGTRLVEKLSKLNPSGTVTFIKKDCALLSNVDEVCADIRSREHKINCLFLTAGYMTLKGRNETTEGLDRKMAVNYYSRMRYIFNLMPLLTAAAEADELSRVITVLAAGSEGDVRLDDLDLRHNFALHACLAHCVLMSDFMMEELAKRYKGTSFSHSYPGTVKTGIANELAGPARLAVKVLYAVMSPWILNVQESGERHFFQITSKCYPPAQRGTGIEIPEGLSTMRGSNGETGSGAYLLDWDGQSTGDERILKKYREQDFGRIAWDHTMQMFEQAEQRQKSTGEKRSMSDTPEGSDRSGSAPVGWRAG</sequence>
<name>A0A6H0Y3L1_9PEZI</name>
<dbReference type="InterPro" id="IPR052228">
    <property type="entry name" value="Sec_Metab_Biosynth_Oxidored"/>
</dbReference>
<feature type="region of interest" description="Disordered" evidence="2">
    <location>
        <begin position="1"/>
        <end position="60"/>
    </location>
</feature>
<feature type="compositionally biased region" description="Basic and acidic residues" evidence="2">
    <location>
        <begin position="409"/>
        <end position="422"/>
    </location>
</feature>
<dbReference type="Gene3D" id="3.40.50.720">
    <property type="entry name" value="NAD(P)-binding Rossmann-like Domain"/>
    <property type="match status" value="1"/>
</dbReference>
<evidence type="ECO:0000256" key="1">
    <source>
        <dbReference type="ARBA" id="ARBA00023002"/>
    </source>
</evidence>
<gene>
    <name evidence="3" type="ORF">AMS68_007121</name>
</gene>
<dbReference type="Pfam" id="PF00106">
    <property type="entry name" value="adh_short"/>
    <property type="match status" value="1"/>
</dbReference>
<keyword evidence="1" id="KW-0560">Oxidoreductase</keyword>
<keyword evidence="4" id="KW-1185">Reference proteome</keyword>
<protein>
    <recommendedName>
        <fullName evidence="5">Ketoreductase (KR) domain-containing protein</fullName>
    </recommendedName>
</protein>
<dbReference type="AlphaFoldDB" id="A0A6H0Y3L1"/>
<dbReference type="InterPro" id="IPR002347">
    <property type="entry name" value="SDR_fam"/>
</dbReference>
<dbReference type="InterPro" id="IPR036291">
    <property type="entry name" value="NAD(P)-bd_dom_sf"/>
</dbReference>
<proteinExistence type="predicted"/>
<evidence type="ECO:0000256" key="2">
    <source>
        <dbReference type="SAM" id="MobiDB-lite"/>
    </source>
</evidence>
<dbReference type="EMBL" id="CP051143">
    <property type="protein sequence ID" value="QIX01604.1"/>
    <property type="molecule type" value="Genomic_DNA"/>
</dbReference>
<dbReference type="OrthoDB" id="2898509at2759"/>
<feature type="compositionally biased region" description="Polar residues" evidence="2">
    <location>
        <begin position="41"/>
        <end position="55"/>
    </location>
</feature>
<dbReference type="SUPFAM" id="SSF51735">
    <property type="entry name" value="NAD(P)-binding Rossmann-fold domains"/>
    <property type="match status" value="1"/>
</dbReference>
<feature type="region of interest" description="Disordered" evidence="2">
    <location>
        <begin position="407"/>
        <end position="442"/>
    </location>
</feature>